<proteinExistence type="predicted"/>
<reference evidence="1" key="1">
    <citation type="journal article" date="2019" name="PLoS Negl. Trop. Dis.">
        <title>Revisiting the worldwide diversity of Leptospira species in the environment.</title>
        <authorList>
            <person name="Vincent A.T."/>
            <person name="Schiettekatte O."/>
            <person name="Bourhy P."/>
            <person name="Veyrier F.J."/>
            <person name="Picardeau M."/>
        </authorList>
    </citation>
    <scope>NUCLEOTIDE SEQUENCE [LARGE SCALE GENOMIC DNA]</scope>
    <source>
        <strain evidence="1">SCS5</strain>
    </source>
</reference>
<accession>A0A4R9GNV9</accession>
<organism evidence="1 2">
    <name type="scientific">Leptospira fluminis</name>
    <dbReference type="NCBI Taxonomy" id="2484979"/>
    <lineage>
        <taxon>Bacteria</taxon>
        <taxon>Pseudomonadati</taxon>
        <taxon>Spirochaetota</taxon>
        <taxon>Spirochaetia</taxon>
        <taxon>Leptospirales</taxon>
        <taxon>Leptospiraceae</taxon>
        <taxon>Leptospira</taxon>
    </lineage>
</organism>
<dbReference type="NCBIfam" id="NF047486">
    <property type="entry name" value="LA_1737_Cterm"/>
    <property type="match status" value="1"/>
</dbReference>
<dbReference type="OrthoDB" id="341491at2"/>
<comment type="caution">
    <text evidence="1">The sequence shown here is derived from an EMBL/GenBank/DDBJ whole genome shotgun (WGS) entry which is preliminary data.</text>
</comment>
<sequence length="1556" mass="180805">MNPLRNTFFLTSAIAVFFLCGGVFSVRGQSGDFFEDLTSERKPVYGSEKEEKYPIRAIVFKMESWEEHFSWDALFAFGYTHYPKFKEYNAYPFFYHLKDKNSNSYRSWSFPLYFSQRVDRGSSRESFHFSLFHSYSYEETTNHKKESIRFPSFLPLAGKTSEDFANGSKSTFSYFLPFLFFKKNEEASDWTHFLLFHSGEDRDSKYGAVLPLLYWSKGKSKSHLTLLPLFSYRSDQDGQEGNFISPFFFRSWSENASLNSSETSAGLPWLLSFRSEKRQFGEVLESNLFSPIFFRNYSRSIGTSSNLLYLIGWKSGPENELKSAYFFPFLFYKKDSYFTAFPFYFSGSSSDRSYWNVLGFAGAGDDGNERYSYVFPFYYRSESPSERFGLYGPLEIGQTGSSSQWNLHPFFYSGRSDSGSFWNVLGMIGRGKSETGEQRYSYAFPLYYHKNGDFRIFFPFFFRFGYEENEYSSFGIFHYVKRSADLDRTWALLYYSKEDRKEKETSQILFPLYYSWDTQASKASIFLPFYLKYEEEDKSLDLNLAGFSSSKSLGTLHGLTSASVGINEKEIYLDTDFSWFYNLVRVSYRESISKDSILWWKRKVPEVKEIPSSSASQPGEDGLRKYKTLSRETSRSFFGFSTLFGILSYERGDERRHFRLLPLAWYSWSEATKDQVTVWLLPPIFKSRIGDQEYNVIFPFYARQDDGPDYQEAWMILGFQRGKKGETKDYSVLWPLFRTYFSPDSWGFRALPFVLHDSSPERKRTISILYYNNIKISPEGESFGFHSFLPPLYHSRGNTRTLASGNKESDGWQLLLPFFFRTYDSIEGPVGGNSLAEVYTLLSYYRKSSDIAGGFDTTFLFPLYYYHRAKAPGESAEQIEKTDLVVPIGLYSWRKGESSRSFFLGYYSEKDPGASYGNLLGIFAFSKVTAPDAEFSESRVFPFFFSESADAQTFSRSKLLVPLLYSSVSSELKDGTYSISEILTPLYYRYRKTGIVEQERERSDLILPLGLYFHQDFYSSSRFILGYYAKESRGFSHWSLFGLIASEKTETDTWKKRSFRISPFLFTELKSDLENGQVYSSVLVPLLFYSDFSPHSYTWNVLLLGNRTKSETEDSFAIYPFYSSSETDLYGTKSRTIWGIPFYYERTEKESGLWDSFSIHPFGVFSSEGKGKDREDENWTNFYFLPLPTLYTSGSRSERVLFWLGFYYHRTEPTPQSESQEISFLKFLAYNRSRSQSGSSSDFRLFPLISFGGSEGMEDKGRTESTTNYVFPLFFYHREVRPSGGVFHLNLGILFDVAKDSTVGSNRLILGPWYSSFRPDSSSWGLLPLFLRHRSTDSNFWFGLGAYSYEDKEIDRWGFAGILDVNRELALRKRNVNVFLGLFHGEYEEARTRWAILGRLVAGYESDRDSFDTNFLWLRWKRSPSEGIANFLPLYYYHRDGGEVSNFVPPVLGYFSSGKDGRYDMAGLGLLYYRNESVSAGEDTMVVASGLFYYRVRPERGYRSMGILALPWLGGLLWDWEYETQTDYSKYSILQILYSNTTNAGKNYSRIFGIRF</sequence>
<name>A0A4R9GNV9_9LEPT</name>
<evidence type="ECO:0000313" key="1">
    <source>
        <dbReference type="EMBL" id="TGK17336.1"/>
    </source>
</evidence>
<dbReference type="EMBL" id="RQEV01000012">
    <property type="protein sequence ID" value="TGK17336.1"/>
    <property type="molecule type" value="Genomic_DNA"/>
</dbReference>
<keyword evidence="2" id="KW-1185">Reference proteome</keyword>
<protein>
    <submittedName>
        <fullName evidence="1">Uncharacterized protein</fullName>
    </submittedName>
</protein>
<evidence type="ECO:0000313" key="2">
    <source>
        <dbReference type="Proteomes" id="UP000297855"/>
    </source>
</evidence>
<gene>
    <name evidence="1" type="ORF">EHO61_13105</name>
</gene>
<dbReference type="Proteomes" id="UP000297855">
    <property type="component" value="Unassembled WGS sequence"/>
</dbReference>